<feature type="compositionally biased region" description="Basic and acidic residues" evidence="1">
    <location>
        <begin position="180"/>
        <end position="200"/>
    </location>
</feature>
<gene>
    <name evidence="2" type="ORF">Tco_0707502</name>
</gene>
<sequence>MFQDSDFDVLDDDMEDVKGETVHTATTGVSELVCTVTNAGSCKAQKERQKQEEATSAALAEEFDEIQARIDADHELAVRLTHEEQEKYTIEERSRLLAEFFERRKKQLTAERAEAIRNKPPTRTQVRNRIITYLKHMGKYTHQQLKHKNFEEVQKLYEREKKLIDDFKPIDDDSQQQAESTKKRPRADSKEESSKKQKLEEDNDAEKEELRDSMDVVPRDDVAIDNYKIFSEMLDDFDRQDVIDLHRLVNERYETTSPEGYDLLHWGDLKTLFEPNEEDEIWKNQQDYNLISWRLFDSCGVHVLLMNTRVSIHMMIEKKYPLTQEMLSRMLNRRLEVDYESEMAFELLRFTRSQLQNMRVEQYLTHTNYALLEVIVNGDAPIVASASTKGPIPPKTAKQKIARKNELKAKSTMLLAIPDEHLLKFHGIKDAKSL</sequence>
<dbReference type="Proteomes" id="UP001151760">
    <property type="component" value="Unassembled WGS sequence"/>
</dbReference>
<evidence type="ECO:0000313" key="2">
    <source>
        <dbReference type="EMBL" id="GJS74661.1"/>
    </source>
</evidence>
<dbReference type="EMBL" id="BQNB010010247">
    <property type="protein sequence ID" value="GJS74661.1"/>
    <property type="molecule type" value="Genomic_DNA"/>
</dbReference>
<name>A0ABQ4YBG1_9ASTR</name>
<keyword evidence="3" id="KW-1185">Reference proteome</keyword>
<feature type="region of interest" description="Disordered" evidence="1">
    <location>
        <begin position="167"/>
        <end position="214"/>
    </location>
</feature>
<accession>A0ABQ4YBG1</accession>
<comment type="caution">
    <text evidence="2">The sequence shown here is derived from an EMBL/GenBank/DDBJ whole genome shotgun (WGS) entry which is preliminary data.</text>
</comment>
<protein>
    <submittedName>
        <fullName evidence="2">Uncharacterized protein</fullName>
    </submittedName>
</protein>
<organism evidence="2 3">
    <name type="scientific">Tanacetum coccineum</name>
    <dbReference type="NCBI Taxonomy" id="301880"/>
    <lineage>
        <taxon>Eukaryota</taxon>
        <taxon>Viridiplantae</taxon>
        <taxon>Streptophyta</taxon>
        <taxon>Embryophyta</taxon>
        <taxon>Tracheophyta</taxon>
        <taxon>Spermatophyta</taxon>
        <taxon>Magnoliopsida</taxon>
        <taxon>eudicotyledons</taxon>
        <taxon>Gunneridae</taxon>
        <taxon>Pentapetalae</taxon>
        <taxon>asterids</taxon>
        <taxon>campanulids</taxon>
        <taxon>Asterales</taxon>
        <taxon>Asteraceae</taxon>
        <taxon>Asteroideae</taxon>
        <taxon>Anthemideae</taxon>
        <taxon>Anthemidinae</taxon>
        <taxon>Tanacetum</taxon>
    </lineage>
</organism>
<evidence type="ECO:0000313" key="3">
    <source>
        <dbReference type="Proteomes" id="UP001151760"/>
    </source>
</evidence>
<reference evidence="2" key="1">
    <citation type="journal article" date="2022" name="Int. J. Mol. Sci.">
        <title>Draft Genome of Tanacetum Coccineum: Genomic Comparison of Closely Related Tanacetum-Family Plants.</title>
        <authorList>
            <person name="Yamashiro T."/>
            <person name="Shiraishi A."/>
            <person name="Nakayama K."/>
            <person name="Satake H."/>
        </authorList>
    </citation>
    <scope>NUCLEOTIDE SEQUENCE</scope>
</reference>
<evidence type="ECO:0000256" key="1">
    <source>
        <dbReference type="SAM" id="MobiDB-lite"/>
    </source>
</evidence>
<proteinExistence type="predicted"/>
<reference evidence="2" key="2">
    <citation type="submission" date="2022-01" db="EMBL/GenBank/DDBJ databases">
        <authorList>
            <person name="Yamashiro T."/>
            <person name="Shiraishi A."/>
            <person name="Satake H."/>
            <person name="Nakayama K."/>
        </authorList>
    </citation>
    <scope>NUCLEOTIDE SEQUENCE</scope>
</reference>